<comment type="caution">
    <text evidence="2">The sequence shown here is derived from an EMBL/GenBank/DDBJ whole genome shotgun (WGS) entry which is preliminary data.</text>
</comment>
<dbReference type="EMBL" id="JAFREP010000006">
    <property type="protein sequence ID" value="MBO1318679.1"/>
    <property type="molecule type" value="Genomic_DNA"/>
</dbReference>
<organism evidence="2 3">
    <name type="scientific">Acanthopleuribacter pedis</name>
    <dbReference type="NCBI Taxonomy" id="442870"/>
    <lineage>
        <taxon>Bacteria</taxon>
        <taxon>Pseudomonadati</taxon>
        <taxon>Acidobacteriota</taxon>
        <taxon>Holophagae</taxon>
        <taxon>Acanthopleuribacterales</taxon>
        <taxon>Acanthopleuribacteraceae</taxon>
        <taxon>Acanthopleuribacter</taxon>
    </lineage>
</organism>
<accession>A0A8J7Q881</accession>
<protein>
    <submittedName>
        <fullName evidence="2">Uncharacterized protein</fullName>
    </submittedName>
</protein>
<name>A0A8J7Q881_9BACT</name>
<gene>
    <name evidence="1" type="ORF">J3U88_02785</name>
    <name evidence="2" type="ORF">J3U88_09425</name>
</gene>
<dbReference type="RefSeq" id="WP_207856608.1">
    <property type="nucleotide sequence ID" value="NZ_JAFREP010000002.1"/>
</dbReference>
<proteinExistence type="predicted"/>
<evidence type="ECO:0000313" key="3">
    <source>
        <dbReference type="Proteomes" id="UP000664417"/>
    </source>
</evidence>
<evidence type="ECO:0000313" key="1">
    <source>
        <dbReference type="EMBL" id="MBO1317372.1"/>
    </source>
</evidence>
<sequence>MAQSLDLSALDTYIDANQDLLPGLAELFSFGNAVPMDVRNCLDGLSSRDHYDAVLRRMQRGLSVPDVYIAAHHAMLMGAVVERGGDPDLAVEGVLDRLTEMLPAWRRALGILDQHCFIQHSSAMTDHKLQVLARVDWEAAKTLLGVSCMVPAAMAMVTRSKAARIAARRRTGLIAAVAEMERADYHAFYIHETLAAVDDMRLLVLHGGQGRGAWVRLDMVRNAFQLFTLLQGTLVEEGIVAGPQPNAALVACARGLSVARDPAALMDRAVWGYLPWYAARADGGLDGLAFVPGEVRPDGIARYEDHAVLLLDAPLMARTWDGHFFAPYHDALRPNVIVESVLTPEEVALWMKRFAAS</sequence>
<dbReference type="Proteomes" id="UP000664417">
    <property type="component" value="Unassembled WGS sequence"/>
</dbReference>
<evidence type="ECO:0000313" key="2">
    <source>
        <dbReference type="EMBL" id="MBO1318679.1"/>
    </source>
</evidence>
<dbReference type="EMBL" id="JAFREP010000002">
    <property type="protein sequence ID" value="MBO1317372.1"/>
    <property type="molecule type" value="Genomic_DNA"/>
</dbReference>
<keyword evidence="3" id="KW-1185">Reference proteome</keyword>
<reference evidence="2" key="1">
    <citation type="submission" date="2021-03" db="EMBL/GenBank/DDBJ databases">
        <authorList>
            <person name="Wang G."/>
        </authorList>
    </citation>
    <scope>NUCLEOTIDE SEQUENCE</scope>
    <source>
        <strain evidence="2">KCTC 12899</strain>
    </source>
</reference>
<dbReference type="AlphaFoldDB" id="A0A8J7Q881"/>